<sequence>MFRLCQCDAVSKSTELQNGQRNIHQSKADAAYKLLKTHLHYAQNDNEMYRFDFQQNLPSASIFAGDMFYSRMLWTYNFGLHDCKSGDAIMHLWSEAEAGRGSSVVAS</sequence>
<name>A0AAE1DZK6_9GAST</name>
<evidence type="ECO:0000313" key="1">
    <source>
        <dbReference type="EMBL" id="KAK3788804.1"/>
    </source>
</evidence>
<dbReference type="AlphaFoldDB" id="A0AAE1DZK6"/>
<proteinExistence type="predicted"/>
<dbReference type="Proteomes" id="UP001283361">
    <property type="component" value="Unassembled WGS sequence"/>
</dbReference>
<keyword evidence="2" id="KW-1185">Reference proteome</keyword>
<dbReference type="EMBL" id="JAWDGP010001738">
    <property type="protein sequence ID" value="KAK3788804.1"/>
    <property type="molecule type" value="Genomic_DNA"/>
</dbReference>
<organism evidence="1 2">
    <name type="scientific">Elysia crispata</name>
    <name type="common">lettuce slug</name>
    <dbReference type="NCBI Taxonomy" id="231223"/>
    <lineage>
        <taxon>Eukaryota</taxon>
        <taxon>Metazoa</taxon>
        <taxon>Spiralia</taxon>
        <taxon>Lophotrochozoa</taxon>
        <taxon>Mollusca</taxon>
        <taxon>Gastropoda</taxon>
        <taxon>Heterobranchia</taxon>
        <taxon>Euthyneura</taxon>
        <taxon>Panpulmonata</taxon>
        <taxon>Sacoglossa</taxon>
        <taxon>Placobranchoidea</taxon>
        <taxon>Plakobranchidae</taxon>
        <taxon>Elysia</taxon>
    </lineage>
</organism>
<evidence type="ECO:0000313" key="2">
    <source>
        <dbReference type="Proteomes" id="UP001283361"/>
    </source>
</evidence>
<gene>
    <name evidence="1" type="ORF">RRG08_029251</name>
</gene>
<protein>
    <submittedName>
        <fullName evidence="1">Uncharacterized protein</fullName>
    </submittedName>
</protein>
<comment type="caution">
    <text evidence="1">The sequence shown here is derived from an EMBL/GenBank/DDBJ whole genome shotgun (WGS) entry which is preliminary data.</text>
</comment>
<accession>A0AAE1DZK6</accession>
<reference evidence="1" key="1">
    <citation type="journal article" date="2023" name="G3 (Bethesda)">
        <title>A reference genome for the long-term kleptoplast-retaining sea slug Elysia crispata morphotype clarki.</title>
        <authorList>
            <person name="Eastman K.E."/>
            <person name="Pendleton A.L."/>
            <person name="Shaikh M.A."/>
            <person name="Suttiyut T."/>
            <person name="Ogas R."/>
            <person name="Tomko P."/>
            <person name="Gavelis G."/>
            <person name="Widhalm J.R."/>
            <person name="Wisecaver J.H."/>
        </authorList>
    </citation>
    <scope>NUCLEOTIDE SEQUENCE</scope>
    <source>
        <strain evidence="1">ECLA1</strain>
    </source>
</reference>